<dbReference type="InterPro" id="IPR006660">
    <property type="entry name" value="Arsenate_reductase-like"/>
</dbReference>
<dbReference type="InterPro" id="IPR006504">
    <property type="entry name" value="Tscrpt_reg_Spx/MgsR"/>
</dbReference>
<protein>
    <submittedName>
        <fullName evidence="2">ArsC family reductase</fullName>
    </submittedName>
</protein>
<dbReference type="PROSITE" id="PS51353">
    <property type="entry name" value="ARSC"/>
    <property type="match status" value="1"/>
</dbReference>
<accession>A0A9X1JJX0</accession>
<evidence type="ECO:0000256" key="1">
    <source>
        <dbReference type="PROSITE-ProRule" id="PRU01282"/>
    </source>
</evidence>
<name>A0A9X1JJX0_9SPHN</name>
<reference evidence="2" key="1">
    <citation type="submission" date="2021-04" db="EMBL/GenBank/DDBJ databases">
        <authorList>
            <person name="Pira H."/>
            <person name="Risdian C."/>
            <person name="Wink J."/>
        </authorList>
    </citation>
    <scope>NUCLEOTIDE SEQUENCE</scope>
    <source>
        <strain evidence="2">WH158</strain>
    </source>
</reference>
<evidence type="ECO:0000313" key="3">
    <source>
        <dbReference type="Proteomes" id="UP001138681"/>
    </source>
</evidence>
<organism evidence="2 3">
    <name type="scientific">Erythrobacter crassostreae</name>
    <dbReference type="NCBI Taxonomy" id="2828328"/>
    <lineage>
        <taxon>Bacteria</taxon>
        <taxon>Pseudomonadati</taxon>
        <taxon>Pseudomonadota</taxon>
        <taxon>Alphaproteobacteria</taxon>
        <taxon>Sphingomonadales</taxon>
        <taxon>Erythrobacteraceae</taxon>
        <taxon>Erythrobacter/Porphyrobacter group</taxon>
        <taxon>Erythrobacter</taxon>
    </lineage>
</organism>
<dbReference type="Pfam" id="PF03960">
    <property type="entry name" value="ArsC"/>
    <property type="match status" value="1"/>
</dbReference>
<sequence>MIHFYGIPNCDTVKKARKWLEANDLEYVFHDYKKEGAEASKLEAWIAEKGVETVLNKRGTTYRKLSDPEKADASDGHKAVALLVQHPSMIKRPVIEAPNGILVGFKEDEWSAVLS</sequence>
<dbReference type="AlphaFoldDB" id="A0A9X1JJX0"/>
<dbReference type="NCBIfam" id="TIGR01617">
    <property type="entry name" value="arsC_related"/>
    <property type="match status" value="1"/>
</dbReference>
<dbReference type="RefSeq" id="WP_218403643.1">
    <property type="nucleotide sequence ID" value="NZ_JAGSPC010000001.1"/>
</dbReference>
<dbReference type="Proteomes" id="UP001138681">
    <property type="component" value="Unassembled WGS sequence"/>
</dbReference>
<keyword evidence="3" id="KW-1185">Reference proteome</keyword>
<comment type="similarity">
    <text evidence="1">Belongs to the ArsC family.</text>
</comment>
<dbReference type="PANTHER" id="PTHR30041">
    <property type="entry name" value="ARSENATE REDUCTASE"/>
    <property type="match status" value="1"/>
</dbReference>
<comment type="caution">
    <text evidence="2">The sequence shown here is derived from an EMBL/GenBank/DDBJ whole genome shotgun (WGS) entry which is preliminary data.</text>
</comment>
<gene>
    <name evidence="2" type="ORF">KCG46_01835</name>
</gene>
<evidence type="ECO:0000313" key="2">
    <source>
        <dbReference type="EMBL" id="MBV7258311.1"/>
    </source>
</evidence>
<dbReference type="EMBL" id="JAGSPC010000001">
    <property type="protein sequence ID" value="MBV7258311.1"/>
    <property type="molecule type" value="Genomic_DNA"/>
</dbReference>
<proteinExistence type="inferred from homology"/>
<dbReference type="PANTHER" id="PTHR30041:SF8">
    <property type="entry name" value="PROTEIN YFFB"/>
    <property type="match status" value="1"/>
</dbReference>
<dbReference type="NCBIfam" id="NF008107">
    <property type="entry name" value="PRK10853.1"/>
    <property type="match status" value="1"/>
</dbReference>
<dbReference type="CDD" id="cd03035">
    <property type="entry name" value="ArsC_Yffb"/>
    <property type="match status" value="1"/>
</dbReference>